<dbReference type="GO" id="GO:0022857">
    <property type="term" value="F:transmembrane transporter activity"/>
    <property type="evidence" value="ECO:0007669"/>
    <property type="project" value="InterPro"/>
</dbReference>
<proteinExistence type="inferred from homology"/>
<dbReference type="InterPro" id="IPR038377">
    <property type="entry name" value="Na/Glc_symporter_sf"/>
</dbReference>
<keyword evidence="5 7" id="KW-1133">Transmembrane helix</keyword>
<feature type="transmembrane region" description="Helical" evidence="7">
    <location>
        <begin position="356"/>
        <end position="378"/>
    </location>
</feature>
<feature type="transmembrane region" description="Helical" evidence="7">
    <location>
        <begin position="101"/>
        <end position="130"/>
    </location>
</feature>
<dbReference type="InterPro" id="IPR001734">
    <property type="entry name" value="Na/solute_symporter"/>
</dbReference>
<feature type="transmembrane region" description="Helical" evidence="7">
    <location>
        <begin position="142"/>
        <end position="161"/>
    </location>
</feature>
<dbReference type="InterPro" id="IPR050277">
    <property type="entry name" value="Sodium:Solute_Symporter"/>
</dbReference>
<feature type="transmembrane region" description="Helical" evidence="7">
    <location>
        <begin position="627"/>
        <end position="648"/>
    </location>
</feature>
<accession>A0A381VZ26</accession>
<feature type="transmembrane region" description="Helical" evidence="7">
    <location>
        <begin position="60"/>
        <end position="80"/>
    </location>
</feature>
<dbReference type="PROSITE" id="PS50283">
    <property type="entry name" value="NA_SOLUT_SYMP_3"/>
    <property type="match status" value="1"/>
</dbReference>
<gene>
    <name evidence="8" type="ORF">METZ01_LOCUS98404</name>
</gene>
<evidence type="ECO:0000256" key="4">
    <source>
        <dbReference type="ARBA" id="ARBA00022692"/>
    </source>
</evidence>
<feature type="transmembrane region" description="Helical" evidence="7">
    <location>
        <begin position="300"/>
        <end position="324"/>
    </location>
</feature>
<reference evidence="8" key="1">
    <citation type="submission" date="2018-05" db="EMBL/GenBank/DDBJ databases">
        <authorList>
            <person name="Lanie J.A."/>
            <person name="Ng W.-L."/>
            <person name="Kazmierczak K.M."/>
            <person name="Andrzejewski T.M."/>
            <person name="Davidsen T.M."/>
            <person name="Wayne K.J."/>
            <person name="Tettelin H."/>
            <person name="Glass J.I."/>
            <person name="Rusch D."/>
            <person name="Podicherti R."/>
            <person name="Tsui H.-C.T."/>
            <person name="Winkler M.E."/>
        </authorList>
    </citation>
    <scope>NUCLEOTIDE SEQUENCE</scope>
</reference>
<evidence type="ECO:0000256" key="3">
    <source>
        <dbReference type="ARBA" id="ARBA00022448"/>
    </source>
</evidence>
<dbReference type="Pfam" id="PF00474">
    <property type="entry name" value="SSF"/>
    <property type="match status" value="1"/>
</dbReference>
<comment type="subcellular location">
    <subcellularLocation>
        <location evidence="1">Membrane</location>
        <topology evidence="1">Multi-pass membrane protein</topology>
    </subcellularLocation>
</comment>
<evidence type="ECO:0000313" key="8">
    <source>
        <dbReference type="EMBL" id="SVA45550.1"/>
    </source>
</evidence>
<comment type="similarity">
    <text evidence="2">Belongs to the sodium:solute symporter (SSF) (TC 2.A.21) family.</text>
</comment>
<name>A0A381VZ26_9ZZZZ</name>
<feature type="transmembrane region" description="Helical" evidence="7">
    <location>
        <begin position="28"/>
        <end position="48"/>
    </location>
</feature>
<keyword evidence="4 7" id="KW-0812">Transmembrane</keyword>
<feature type="transmembrane region" description="Helical" evidence="7">
    <location>
        <begin position="520"/>
        <end position="540"/>
    </location>
</feature>
<feature type="transmembrane region" description="Helical" evidence="7">
    <location>
        <begin position="440"/>
        <end position="464"/>
    </location>
</feature>
<feature type="transmembrane region" description="Helical" evidence="7">
    <location>
        <begin position="588"/>
        <end position="607"/>
    </location>
</feature>
<evidence type="ECO:0008006" key="9">
    <source>
        <dbReference type="Google" id="ProtNLM"/>
    </source>
</evidence>
<organism evidence="8">
    <name type="scientific">marine metagenome</name>
    <dbReference type="NCBI Taxonomy" id="408172"/>
    <lineage>
        <taxon>unclassified sequences</taxon>
        <taxon>metagenomes</taxon>
        <taxon>ecological metagenomes</taxon>
    </lineage>
</organism>
<keyword evidence="3" id="KW-0813">Transport</keyword>
<feature type="transmembrane region" description="Helical" evidence="7">
    <location>
        <begin position="470"/>
        <end position="489"/>
    </location>
</feature>
<keyword evidence="6 7" id="KW-0472">Membrane</keyword>
<dbReference type="PANTHER" id="PTHR48086">
    <property type="entry name" value="SODIUM/PROLINE SYMPORTER-RELATED"/>
    <property type="match status" value="1"/>
</dbReference>
<dbReference type="GO" id="GO:0005886">
    <property type="term" value="C:plasma membrane"/>
    <property type="evidence" value="ECO:0007669"/>
    <property type="project" value="TreeGrafter"/>
</dbReference>
<evidence type="ECO:0000256" key="5">
    <source>
        <dbReference type="ARBA" id="ARBA00022989"/>
    </source>
</evidence>
<dbReference type="EMBL" id="UINC01010220">
    <property type="protein sequence ID" value="SVA45550.1"/>
    <property type="molecule type" value="Genomic_DNA"/>
</dbReference>
<sequence>MIYSVSMTKGLMKSVTDFLSAGRTAGRYVISVSSGVAGLGAISIVMFLEMGFVAGFSLSWWGLSQGIIILAITMSGWVIYRFRSTRCLTLAQFFEKRYSRNFRIFAGIVAFFAGIINFGIFPAVGAQFFINYCGLPDSFIGIPVYPLVMILLLGVALYFVYTGGQIAVIIADFFQGVFVTFVLFGIALYLFFTIGWDQVSESLEQTPIALAREQLADLRAEDSFQQLSDAEQNKKIFEINEKYENSSRINPFKTSHVEDFNFWYFLIGIIGVMYGTLGWQGSQGYNSSAKSAHEAKMGSVLAGFRGLPQGLFMFIVPVLIYVLMNHPDYQSVADSVTSSLDSLSTDTLKSQMRAPFVLSEILPVGLLGAFAALMLAAFISTHDTYLHSWGSIFIQDVVMPFRDQPFDKDTHLKVLRYSIFGVAVFIFLFSLLFSQSQKIALYFAVTAAIFSGGCGAVIIGGLYWDRGTTAAAWTAMIVGAVIGVGGTLVKQVSGAWLADLSSFATIKTIVLFLQDINGQEYWGIGMAASSLSYVSVSLLGPGTRINMDKLLNRGKYSIQGEVKVVNQEPDFGWKIFGMGKEFTKTDKLIYIVNYVWTGMWTLVFIFGTVYNLSNPVSNSSWMTYWKYYIYINIAVCSVIIVWFTLGGISDLRHMIKSLKTENRDHGDDGWVDRVGEEE</sequence>
<dbReference type="AlphaFoldDB" id="A0A381VZ26"/>
<feature type="transmembrane region" description="Helical" evidence="7">
    <location>
        <begin position="414"/>
        <end position="433"/>
    </location>
</feature>
<evidence type="ECO:0000256" key="7">
    <source>
        <dbReference type="SAM" id="Phobius"/>
    </source>
</evidence>
<dbReference type="PANTHER" id="PTHR48086:SF7">
    <property type="entry name" value="SODIUM-SOLUTE SYMPORTER-RELATED"/>
    <property type="match status" value="1"/>
</dbReference>
<evidence type="ECO:0000256" key="1">
    <source>
        <dbReference type="ARBA" id="ARBA00004141"/>
    </source>
</evidence>
<feature type="transmembrane region" description="Helical" evidence="7">
    <location>
        <begin position="173"/>
        <end position="192"/>
    </location>
</feature>
<dbReference type="Gene3D" id="1.20.1730.10">
    <property type="entry name" value="Sodium/glucose cotransporter"/>
    <property type="match status" value="1"/>
</dbReference>
<feature type="transmembrane region" description="Helical" evidence="7">
    <location>
        <begin position="262"/>
        <end position="279"/>
    </location>
</feature>
<protein>
    <recommendedName>
        <fullName evidence="9">Sodium:solute symporter</fullName>
    </recommendedName>
</protein>
<evidence type="ECO:0000256" key="2">
    <source>
        <dbReference type="ARBA" id="ARBA00006434"/>
    </source>
</evidence>
<evidence type="ECO:0000256" key="6">
    <source>
        <dbReference type="ARBA" id="ARBA00023136"/>
    </source>
</evidence>